<dbReference type="GO" id="GO:0003677">
    <property type="term" value="F:DNA binding"/>
    <property type="evidence" value="ECO:0007669"/>
    <property type="project" value="UniProtKB-KW"/>
</dbReference>
<dbReference type="Gene3D" id="1.10.1660.10">
    <property type="match status" value="1"/>
</dbReference>
<evidence type="ECO:0000259" key="2">
    <source>
        <dbReference type="SMART" id="SM00422"/>
    </source>
</evidence>
<dbReference type="SUPFAM" id="SSF46955">
    <property type="entry name" value="Putative DNA-binding domain"/>
    <property type="match status" value="1"/>
</dbReference>
<dbReference type="PANTHER" id="PTHR30204">
    <property type="entry name" value="REDOX-CYCLING DRUG-SENSING TRANSCRIPTIONAL ACTIVATOR SOXR"/>
    <property type="match status" value="1"/>
</dbReference>
<dbReference type="Pfam" id="PF13411">
    <property type="entry name" value="MerR_1"/>
    <property type="match status" value="1"/>
</dbReference>
<dbReference type="PANTHER" id="PTHR30204:SF15">
    <property type="entry name" value="BLL5018 PROTEIN"/>
    <property type="match status" value="1"/>
</dbReference>
<accession>A0A2W7RPT8</accession>
<dbReference type="InterPro" id="IPR047057">
    <property type="entry name" value="MerR_fam"/>
</dbReference>
<dbReference type="AlphaFoldDB" id="A0A2W7RPT8"/>
<organism evidence="3 4">
    <name type="scientific">Hydrotalea sandarakina</name>
    <dbReference type="NCBI Taxonomy" id="1004304"/>
    <lineage>
        <taxon>Bacteria</taxon>
        <taxon>Pseudomonadati</taxon>
        <taxon>Bacteroidota</taxon>
        <taxon>Chitinophagia</taxon>
        <taxon>Chitinophagales</taxon>
        <taxon>Chitinophagaceae</taxon>
        <taxon>Hydrotalea</taxon>
    </lineage>
</organism>
<dbReference type="Proteomes" id="UP000249720">
    <property type="component" value="Unassembled WGS sequence"/>
</dbReference>
<protein>
    <submittedName>
        <fullName evidence="3">DNA-binding transcriptional MerR regulator</fullName>
    </submittedName>
</protein>
<gene>
    <name evidence="3" type="ORF">LX80_01517</name>
</gene>
<evidence type="ECO:0000313" key="3">
    <source>
        <dbReference type="EMBL" id="PZX62823.1"/>
    </source>
</evidence>
<dbReference type="InterPro" id="IPR000551">
    <property type="entry name" value="MerR-type_HTH_dom"/>
</dbReference>
<evidence type="ECO:0000313" key="4">
    <source>
        <dbReference type="Proteomes" id="UP000249720"/>
    </source>
</evidence>
<dbReference type="InterPro" id="IPR009061">
    <property type="entry name" value="DNA-bd_dom_put_sf"/>
</dbReference>
<dbReference type="CDD" id="cd04765">
    <property type="entry name" value="HTH_MlrA-like_sg2"/>
    <property type="match status" value="1"/>
</dbReference>
<dbReference type="EMBL" id="QKZV01000004">
    <property type="protein sequence ID" value="PZX62823.1"/>
    <property type="molecule type" value="Genomic_DNA"/>
</dbReference>
<keyword evidence="4" id="KW-1185">Reference proteome</keyword>
<evidence type="ECO:0000256" key="1">
    <source>
        <dbReference type="ARBA" id="ARBA00023125"/>
    </source>
</evidence>
<keyword evidence="1 3" id="KW-0238">DNA-binding</keyword>
<dbReference type="GO" id="GO:0003700">
    <property type="term" value="F:DNA-binding transcription factor activity"/>
    <property type="evidence" value="ECO:0007669"/>
    <property type="project" value="InterPro"/>
</dbReference>
<dbReference type="SMART" id="SM00422">
    <property type="entry name" value="HTH_MERR"/>
    <property type="match status" value="1"/>
</dbReference>
<sequence>MAAQQLDLFGNPVPENNGKGKVIFANNQIQVKIKQKTAPVSSSVVETTNTTDAQNTEIVSTANALPLVETNKSKRGRKSHKVLLTSAEAIQLPDDATLQQKLYHPIGDVAKWFNVTTSLIRYWENEFDILKPRKTRKGDRLFRFEDIKNIALIYYLLRDKKLSIEGAKQYLKANKNKANEQFELVQLLEKMRSFLLEIKTNLES</sequence>
<reference evidence="3 4" key="1">
    <citation type="submission" date="2018-06" db="EMBL/GenBank/DDBJ databases">
        <title>Genomic Encyclopedia of Archaeal and Bacterial Type Strains, Phase II (KMG-II): from individual species to whole genera.</title>
        <authorList>
            <person name="Goeker M."/>
        </authorList>
    </citation>
    <scope>NUCLEOTIDE SEQUENCE [LARGE SCALE GENOMIC DNA]</scope>
    <source>
        <strain evidence="3 4">DSM 23241</strain>
    </source>
</reference>
<dbReference type="RefSeq" id="WP_111294874.1">
    <property type="nucleotide sequence ID" value="NZ_QKZV01000004.1"/>
</dbReference>
<name>A0A2W7RPT8_9BACT</name>
<dbReference type="OrthoDB" id="9810140at2"/>
<proteinExistence type="predicted"/>
<comment type="caution">
    <text evidence="3">The sequence shown here is derived from an EMBL/GenBank/DDBJ whole genome shotgun (WGS) entry which is preliminary data.</text>
</comment>
<feature type="domain" description="HTH merR-type" evidence="2">
    <location>
        <begin position="104"/>
        <end position="174"/>
    </location>
</feature>